<organism evidence="2 3">
    <name type="scientific">Puccinia graminis f. sp. tritici</name>
    <dbReference type="NCBI Taxonomy" id="56615"/>
    <lineage>
        <taxon>Eukaryota</taxon>
        <taxon>Fungi</taxon>
        <taxon>Dikarya</taxon>
        <taxon>Basidiomycota</taxon>
        <taxon>Pucciniomycotina</taxon>
        <taxon>Pucciniomycetes</taxon>
        <taxon>Pucciniales</taxon>
        <taxon>Pucciniaceae</taxon>
        <taxon>Puccinia</taxon>
    </lineage>
</organism>
<dbReference type="Proteomes" id="UP000325313">
    <property type="component" value="Unassembled WGS sequence"/>
</dbReference>
<comment type="caution">
    <text evidence="2">The sequence shown here is derived from an EMBL/GenBank/DDBJ whole genome shotgun (WGS) entry which is preliminary data.</text>
</comment>
<protein>
    <submittedName>
        <fullName evidence="2">Uncharacterized protein</fullName>
    </submittedName>
</protein>
<name>A0A5B0RMR8_PUCGR</name>
<dbReference type="EMBL" id="VDEP01000169">
    <property type="protein sequence ID" value="KAA1127130.1"/>
    <property type="molecule type" value="Genomic_DNA"/>
</dbReference>
<feature type="compositionally biased region" description="Low complexity" evidence="1">
    <location>
        <begin position="83"/>
        <end position="98"/>
    </location>
</feature>
<proteinExistence type="predicted"/>
<dbReference type="AlphaFoldDB" id="A0A5B0RMR8"/>
<evidence type="ECO:0000256" key="1">
    <source>
        <dbReference type="SAM" id="MobiDB-lite"/>
    </source>
</evidence>
<sequence length="120" mass="13049">MSCTNHVGILPAHRSPLLFPLNSPRSPLSAPLPALSALYFSPLLLSPPNDSASPVPTTTQPPTRIISRNHNSALLSKQYKKTPFNPSSQSFPQQSSPPDSRHLTDYLHCSTPSTSSIYSR</sequence>
<evidence type="ECO:0000313" key="3">
    <source>
        <dbReference type="Proteomes" id="UP000325313"/>
    </source>
</evidence>
<reference evidence="2 3" key="1">
    <citation type="submission" date="2019-05" db="EMBL/GenBank/DDBJ databases">
        <title>Emergence of the Ug99 lineage of the wheat stem rust pathogen through somatic hybridization.</title>
        <authorList>
            <person name="Li F."/>
            <person name="Upadhyaya N.M."/>
            <person name="Sperschneider J."/>
            <person name="Matny O."/>
            <person name="Nguyen-Phuc H."/>
            <person name="Mago R."/>
            <person name="Raley C."/>
            <person name="Miller M.E."/>
            <person name="Silverstein K.A.T."/>
            <person name="Henningsen E."/>
            <person name="Hirsch C.D."/>
            <person name="Visser B."/>
            <person name="Pretorius Z.A."/>
            <person name="Steffenson B.J."/>
            <person name="Schwessinger B."/>
            <person name="Dodds P.N."/>
            <person name="Figueroa M."/>
        </authorList>
    </citation>
    <scope>NUCLEOTIDE SEQUENCE [LARGE SCALE GENOMIC DNA]</scope>
    <source>
        <strain evidence="2 3">Ug99</strain>
    </source>
</reference>
<accession>A0A5B0RMR8</accession>
<evidence type="ECO:0000313" key="2">
    <source>
        <dbReference type="EMBL" id="KAA1127130.1"/>
    </source>
</evidence>
<gene>
    <name evidence="2" type="ORF">PGTUg99_024137</name>
</gene>
<feature type="compositionally biased region" description="Polar residues" evidence="1">
    <location>
        <begin position="110"/>
        <end position="120"/>
    </location>
</feature>
<feature type="compositionally biased region" description="Polar residues" evidence="1">
    <location>
        <begin position="49"/>
        <end position="75"/>
    </location>
</feature>
<feature type="region of interest" description="Disordered" evidence="1">
    <location>
        <begin position="47"/>
        <end position="120"/>
    </location>
</feature>